<comment type="pathway">
    <text evidence="2 10">Purine metabolism; IMP biosynthesis via de novo pathway; 5-formamido-1-(5-phospho-D-ribosyl)imidazole-4-carboxamide from 5-amino-1-(5-phospho-D-ribosyl)imidazole-4-carboxamide (10-formyl THF route): step 1/1.</text>
</comment>
<dbReference type="Proteomes" id="UP000196074">
    <property type="component" value="Unassembled WGS sequence"/>
</dbReference>
<evidence type="ECO:0000256" key="3">
    <source>
        <dbReference type="ARBA" id="ARBA00007667"/>
    </source>
</evidence>
<dbReference type="RefSeq" id="WP_047341006.1">
    <property type="nucleotide sequence ID" value="NZ_LDEB01000005.1"/>
</dbReference>
<dbReference type="PROSITE" id="PS51855">
    <property type="entry name" value="MGS"/>
    <property type="match status" value="1"/>
</dbReference>
<comment type="domain">
    <text evidence="10">The IMP cyclohydrolase activity resides in the N-terminal region.</text>
</comment>
<evidence type="ECO:0000313" key="12">
    <source>
        <dbReference type="Proteomes" id="UP000196074"/>
    </source>
</evidence>
<dbReference type="CDD" id="cd01421">
    <property type="entry name" value="IMPCH"/>
    <property type="match status" value="1"/>
</dbReference>
<dbReference type="PANTHER" id="PTHR11692:SF0">
    <property type="entry name" value="BIFUNCTIONAL PURINE BIOSYNTHESIS PROTEIN ATIC"/>
    <property type="match status" value="1"/>
</dbReference>
<evidence type="ECO:0000256" key="9">
    <source>
        <dbReference type="ARBA" id="ARBA00050687"/>
    </source>
</evidence>
<keyword evidence="6 10" id="KW-0378">Hydrolase</keyword>
<evidence type="ECO:0000256" key="8">
    <source>
        <dbReference type="ARBA" id="ARBA00050488"/>
    </source>
</evidence>
<evidence type="ECO:0000256" key="4">
    <source>
        <dbReference type="ARBA" id="ARBA00022679"/>
    </source>
</evidence>
<evidence type="ECO:0000256" key="2">
    <source>
        <dbReference type="ARBA" id="ARBA00004954"/>
    </source>
</evidence>
<proteinExistence type="inferred from homology"/>
<dbReference type="SMART" id="SM00851">
    <property type="entry name" value="MGS"/>
    <property type="match status" value="1"/>
</dbReference>
<keyword evidence="5 10" id="KW-0658">Purine biosynthesis</keyword>
<dbReference type="InterPro" id="IPR024051">
    <property type="entry name" value="AICAR_Tfase_dup_dom_sf"/>
</dbReference>
<dbReference type="HAMAP" id="MF_00139">
    <property type="entry name" value="PurH"/>
    <property type="match status" value="1"/>
</dbReference>
<dbReference type="InterPro" id="IPR036914">
    <property type="entry name" value="MGS-like_dom_sf"/>
</dbReference>
<reference evidence="12" key="1">
    <citation type="submission" date="2017-04" db="EMBL/GenBank/DDBJ databases">
        <title>Function of individual gut microbiota members based on whole genome sequencing of pure cultures obtained from chicken caecum.</title>
        <authorList>
            <person name="Medvecky M."/>
            <person name="Cejkova D."/>
            <person name="Polansky O."/>
            <person name="Karasova D."/>
            <person name="Kubasova T."/>
            <person name="Cizek A."/>
            <person name="Rychlik I."/>
        </authorList>
    </citation>
    <scope>NUCLEOTIDE SEQUENCE [LARGE SCALE GENOMIC DNA]</scope>
    <source>
        <strain evidence="12">An144</strain>
    </source>
</reference>
<keyword evidence="4 10" id="KW-0808">Transferase</keyword>
<evidence type="ECO:0000313" key="11">
    <source>
        <dbReference type="EMBL" id="OUQ11805.1"/>
    </source>
</evidence>
<comment type="similarity">
    <text evidence="3 10">Belongs to the PurH family.</text>
</comment>
<dbReference type="GO" id="GO:0004643">
    <property type="term" value="F:phosphoribosylaminoimidazolecarboxamide formyltransferase activity"/>
    <property type="evidence" value="ECO:0007669"/>
    <property type="project" value="UniProtKB-UniRule"/>
</dbReference>
<dbReference type="NCBIfam" id="NF002049">
    <property type="entry name" value="PRK00881.1"/>
    <property type="match status" value="1"/>
</dbReference>
<dbReference type="EMBL" id="NFLC01000001">
    <property type="protein sequence ID" value="OUQ11805.1"/>
    <property type="molecule type" value="Genomic_DNA"/>
</dbReference>
<dbReference type="GO" id="GO:0006189">
    <property type="term" value="P:'de novo' IMP biosynthetic process"/>
    <property type="evidence" value="ECO:0007669"/>
    <property type="project" value="UniProtKB-UniRule"/>
</dbReference>
<dbReference type="Gene3D" id="3.40.140.20">
    <property type="match status" value="2"/>
</dbReference>
<comment type="pathway">
    <text evidence="1 10">Purine metabolism; IMP biosynthesis via de novo pathway; IMP from 5-formamido-1-(5-phospho-D-ribosyl)imidazole-4-carboxamide: step 1/1.</text>
</comment>
<keyword evidence="7 10" id="KW-0511">Multifunctional enzyme</keyword>
<dbReference type="EC" id="2.1.2.3" evidence="10"/>
<dbReference type="Gene3D" id="3.40.50.1380">
    <property type="entry name" value="Methylglyoxal synthase-like domain"/>
    <property type="match status" value="1"/>
</dbReference>
<dbReference type="InterPro" id="IPR016193">
    <property type="entry name" value="Cytidine_deaminase-like"/>
</dbReference>
<dbReference type="SMART" id="SM00798">
    <property type="entry name" value="AICARFT_IMPCHas"/>
    <property type="match status" value="1"/>
</dbReference>
<evidence type="ECO:0000256" key="10">
    <source>
        <dbReference type="HAMAP-Rule" id="MF_00139"/>
    </source>
</evidence>
<organism evidence="11 12">
    <name type="scientific">Enterococcus cecorum</name>
    <dbReference type="NCBI Taxonomy" id="44008"/>
    <lineage>
        <taxon>Bacteria</taxon>
        <taxon>Bacillati</taxon>
        <taxon>Bacillota</taxon>
        <taxon>Bacilli</taxon>
        <taxon>Lactobacillales</taxon>
        <taxon>Enterococcaceae</taxon>
        <taxon>Enterococcus</taxon>
    </lineage>
</organism>
<evidence type="ECO:0000256" key="1">
    <source>
        <dbReference type="ARBA" id="ARBA00004844"/>
    </source>
</evidence>
<protein>
    <recommendedName>
        <fullName evidence="10">Bifunctional purine biosynthesis protein PurH</fullName>
    </recommendedName>
    <domain>
        <recommendedName>
            <fullName evidence="10">Phosphoribosylaminoimidazolecarboxamide formyltransferase</fullName>
            <ecNumber evidence="10">2.1.2.3</ecNumber>
        </recommendedName>
        <alternativeName>
            <fullName evidence="10">AICAR transformylase</fullName>
        </alternativeName>
    </domain>
    <domain>
        <recommendedName>
            <fullName evidence="10">IMP cyclohydrolase</fullName>
            <ecNumber evidence="10">3.5.4.10</ecNumber>
        </recommendedName>
        <alternativeName>
            <fullName evidence="10">ATIC</fullName>
        </alternativeName>
        <alternativeName>
            <fullName evidence="10">IMP synthase</fullName>
        </alternativeName>
        <alternativeName>
            <fullName evidence="10">Inosinicase</fullName>
        </alternativeName>
    </domain>
</protein>
<dbReference type="UniPathway" id="UPA00074">
    <property type="reaction ID" value="UER00133"/>
</dbReference>
<dbReference type="FunFam" id="3.40.140.20:FF:000002">
    <property type="entry name" value="Bifunctional purine biosynthesis protein PurH"/>
    <property type="match status" value="1"/>
</dbReference>
<dbReference type="SUPFAM" id="SSF52335">
    <property type="entry name" value="Methylglyoxal synthase-like"/>
    <property type="match status" value="1"/>
</dbReference>
<dbReference type="SUPFAM" id="SSF53927">
    <property type="entry name" value="Cytidine deaminase-like"/>
    <property type="match status" value="1"/>
</dbReference>
<dbReference type="EC" id="3.5.4.10" evidence="10"/>
<dbReference type="GO" id="GO:0003937">
    <property type="term" value="F:IMP cyclohydrolase activity"/>
    <property type="evidence" value="ECO:0007669"/>
    <property type="project" value="UniProtKB-UniRule"/>
</dbReference>
<dbReference type="Pfam" id="PF02142">
    <property type="entry name" value="MGS"/>
    <property type="match status" value="1"/>
</dbReference>
<name>A0A0J0B1B0_9ENTE</name>
<dbReference type="InterPro" id="IPR011607">
    <property type="entry name" value="MGS-like_dom"/>
</dbReference>
<accession>A0A0J0B1B0</accession>
<dbReference type="PIRSF" id="PIRSF000414">
    <property type="entry name" value="AICARFT_IMPCHas"/>
    <property type="match status" value="1"/>
</dbReference>
<evidence type="ECO:0000256" key="5">
    <source>
        <dbReference type="ARBA" id="ARBA00022755"/>
    </source>
</evidence>
<evidence type="ECO:0000256" key="6">
    <source>
        <dbReference type="ARBA" id="ARBA00022801"/>
    </source>
</evidence>
<evidence type="ECO:0000256" key="7">
    <source>
        <dbReference type="ARBA" id="ARBA00023268"/>
    </source>
</evidence>
<dbReference type="AlphaFoldDB" id="A0A0J0B1B0"/>
<comment type="catalytic activity">
    <reaction evidence="9 10">
        <text>IMP + H2O = 5-formamido-1-(5-phospho-D-ribosyl)imidazole-4-carboxamide</text>
        <dbReference type="Rhea" id="RHEA:18445"/>
        <dbReference type="ChEBI" id="CHEBI:15377"/>
        <dbReference type="ChEBI" id="CHEBI:58053"/>
        <dbReference type="ChEBI" id="CHEBI:58467"/>
        <dbReference type="EC" id="3.5.4.10"/>
    </reaction>
</comment>
<dbReference type="PANTHER" id="PTHR11692">
    <property type="entry name" value="BIFUNCTIONAL PURINE BIOSYNTHESIS PROTEIN PURH"/>
    <property type="match status" value="1"/>
</dbReference>
<dbReference type="GO" id="GO:0005829">
    <property type="term" value="C:cytosol"/>
    <property type="evidence" value="ECO:0007669"/>
    <property type="project" value="TreeGrafter"/>
</dbReference>
<sequence length="513" mass="56056">MKRRALLSVSDKTGLVDFAKVLVDAGIEIISTGGTKKALDEHGVPTIGIEEVTGFPEMMDGRVKTLHPKIHGGLLGRRDLATHMDAMKAHDITPIDFVVVNLYPFKETILKPDVSEADAIENIDIGGPSMLRSAAKNFASVTVIVDPSDYEKVAAELKAEGQTSLETRKALAAKTFRHTASYDALIAQYFSEIVGVTTPEKLTLTYDLHQTLRYGENSHQQASFYRCALPKAYSMASAKQLNGKELSYNNIKDADAAIRIIREFDEPTAVALKHMNPCGIGTGSTIKEAFDRCFDADPVSIFGGIIVLNRPVDLKTAEVMRPIFLELIIAPSFDDDALAILSQKKNLRLLTLDFSEKNTEENEFVSVLGGLLVQNQDVIEENPENWQVVTKRQPTKDELEALTFAWKAVKHVKSNAILLAKDNQTVGVGAGQMNRVGSVKIAAEQAKAAGKLEGAVMSSDAFFPMSDSVEYAAQNGIKAIVQPGGSIKDQDSIDMADKYGIAMVFTNVRHFRH</sequence>
<dbReference type="FunFam" id="3.40.50.1380:FF:000001">
    <property type="entry name" value="Bifunctional purine biosynthesis protein PurH"/>
    <property type="match status" value="1"/>
</dbReference>
<dbReference type="FunFam" id="3.40.140.20:FF:000001">
    <property type="entry name" value="Bifunctional purine biosynthesis protein PurH"/>
    <property type="match status" value="1"/>
</dbReference>
<dbReference type="NCBIfam" id="TIGR00355">
    <property type="entry name" value="purH"/>
    <property type="match status" value="1"/>
</dbReference>
<dbReference type="Pfam" id="PF01808">
    <property type="entry name" value="AICARFT_IMPCHas"/>
    <property type="match status" value="1"/>
</dbReference>
<gene>
    <name evidence="10" type="primary">purH</name>
    <name evidence="11" type="ORF">B5E88_00255</name>
</gene>
<dbReference type="InterPro" id="IPR002695">
    <property type="entry name" value="PurH-like"/>
</dbReference>
<comment type="catalytic activity">
    <reaction evidence="8 10">
        <text>(6R)-10-formyltetrahydrofolate + 5-amino-1-(5-phospho-beta-D-ribosyl)imidazole-4-carboxamide = 5-formamido-1-(5-phospho-D-ribosyl)imidazole-4-carboxamide + (6S)-5,6,7,8-tetrahydrofolate</text>
        <dbReference type="Rhea" id="RHEA:22192"/>
        <dbReference type="ChEBI" id="CHEBI:57453"/>
        <dbReference type="ChEBI" id="CHEBI:58467"/>
        <dbReference type="ChEBI" id="CHEBI:58475"/>
        <dbReference type="ChEBI" id="CHEBI:195366"/>
        <dbReference type="EC" id="2.1.2.3"/>
    </reaction>
</comment>
<comment type="caution">
    <text evidence="11">The sequence shown here is derived from an EMBL/GenBank/DDBJ whole genome shotgun (WGS) entry which is preliminary data.</text>
</comment>